<evidence type="ECO:0008006" key="3">
    <source>
        <dbReference type="Google" id="ProtNLM"/>
    </source>
</evidence>
<gene>
    <name evidence="1" type="ORF">C8R14_1573</name>
</gene>
<protein>
    <recommendedName>
        <fullName evidence="3">Transposase</fullName>
    </recommendedName>
</protein>
<dbReference type="EMBL" id="QICQ01000057">
    <property type="protein sequence ID" value="PXV73293.1"/>
    <property type="molecule type" value="Genomic_DNA"/>
</dbReference>
<proteinExistence type="predicted"/>
<comment type="caution">
    <text evidence="1">The sequence shown here is derived from an EMBL/GenBank/DDBJ whole genome shotgun (WGS) entry which is preliminary data.</text>
</comment>
<sequence>MVKMGGNGGRPRLSEYSARSNMDGEVARVTGRIIAAHLTTEHVWRDLSQP</sequence>
<reference evidence="1 2" key="1">
    <citation type="submission" date="2018-04" db="EMBL/GenBank/DDBJ databases">
        <title>Active sludge and wastewater microbial communities from Klosterneuburg, Austria.</title>
        <authorList>
            <person name="Wagner M."/>
        </authorList>
    </citation>
    <scope>NUCLEOTIDE SEQUENCE [LARGE SCALE GENOMIC DNA]</scope>
    <source>
        <strain evidence="1 2">Nm 57</strain>
    </source>
</reference>
<evidence type="ECO:0000313" key="2">
    <source>
        <dbReference type="Proteomes" id="UP000247780"/>
    </source>
</evidence>
<evidence type="ECO:0000313" key="1">
    <source>
        <dbReference type="EMBL" id="PXV73293.1"/>
    </source>
</evidence>
<keyword evidence="2" id="KW-1185">Reference proteome</keyword>
<dbReference type="Proteomes" id="UP000247780">
    <property type="component" value="Unassembled WGS sequence"/>
</dbReference>
<name>A0ABX5M8W3_9PROT</name>
<organism evidence="1 2">
    <name type="scientific">Nitrosomonas eutropha</name>
    <dbReference type="NCBI Taxonomy" id="916"/>
    <lineage>
        <taxon>Bacteria</taxon>
        <taxon>Pseudomonadati</taxon>
        <taxon>Pseudomonadota</taxon>
        <taxon>Betaproteobacteria</taxon>
        <taxon>Nitrosomonadales</taxon>
        <taxon>Nitrosomonadaceae</taxon>
        <taxon>Nitrosomonas</taxon>
    </lineage>
</organism>
<accession>A0ABX5M8W3</accession>